<accession>A0ABN1VUX0</accession>
<name>A0ABN1VUX0_9MICO</name>
<feature type="compositionally biased region" description="Basic and acidic residues" evidence="1">
    <location>
        <begin position="167"/>
        <end position="180"/>
    </location>
</feature>
<gene>
    <name evidence="3" type="ORF">GCM10009655_23160</name>
</gene>
<dbReference type="Proteomes" id="UP001500943">
    <property type="component" value="Unassembled WGS sequence"/>
</dbReference>
<keyword evidence="4" id="KW-1185">Reference proteome</keyword>
<proteinExistence type="predicted"/>
<keyword evidence="2" id="KW-0812">Transmembrane</keyword>
<protein>
    <submittedName>
        <fullName evidence="3">Uncharacterized protein</fullName>
    </submittedName>
</protein>
<comment type="caution">
    <text evidence="3">The sequence shown here is derived from an EMBL/GenBank/DDBJ whole genome shotgun (WGS) entry which is preliminary data.</text>
</comment>
<evidence type="ECO:0000256" key="1">
    <source>
        <dbReference type="SAM" id="MobiDB-lite"/>
    </source>
</evidence>
<evidence type="ECO:0000256" key="2">
    <source>
        <dbReference type="SAM" id="Phobius"/>
    </source>
</evidence>
<evidence type="ECO:0000313" key="4">
    <source>
        <dbReference type="Proteomes" id="UP001500943"/>
    </source>
</evidence>
<sequence length="201" mass="21924">MDWTEITNLLARSGQPILGVVLGAAVVVFGQVVNASSTRNASKRSLEASRESTAASVTIAETAARMQMKSALLSATLDAYEAFHLQMVEWEISVRDDLTLGHREVPERHAYAGWIISEEWKAALLLGRLKAVTSGSLPKHAESVQRSGLNALRAHEHNFSTGLENDQEARHGSEQRKDHGFGGLQKEAGRLTRTPARNVSD</sequence>
<keyword evidence="2" id="KW-1133">Transmembrane helix</keyword>
<feature type="transmembrane region" description="Helical" evidence="2">
    <location>
        <begin position="17"/>
        <end position="35"/>
    </location>
</feature>
<dbReference type="EMBL" id="BAAAKW010000048">
    <property type="protein sequence ID" value="GAA1223299.1"/>
    <property type="molecule type" value="Genomic_DNA"/>
</dbReference>
<dbReference type="RefSeq" id="WP_343926032.1">
    <property type="nucleotide sequence ID" value="NZ_BAAAKW010000048.1"/>
</dbReference>
<feature type="region of interest" description="Disordered" evidence="1">
    <location>
        <begin position="162"/>
        <end position="201"/>
    </location>
</feature>
<reference evidence="3 4" key="1">
    <citation type="journal article" date="2019" name="Int. J. Syst. Evol. Microbiol.">
        <title>The Global Catalogue of Microorganisms (GCM) 10K type strain sequencing project: providing services to taxonomists for standard genome sequencing and annotation.</title>
        <authorList>
            <consortium name="The Broad Institute Genomics Platform"/>
            <consortium name="The Broad Institute Genome Sequencing Center for Infectious Disease"/>
            <person name="Wu L."/>
            <person name="Ma J."/>
        </authorList>
    </citation>
    <scope>NUCLEOTIDE SEQUENCE [LARGE SCALE GENOMIC DNA]</scope>
    <source>
        <strain evidence="3 4">JCM 12762</strain>
    </source>
</reference>
<keyword evidence="2" id="KW-0472">Membrane</keyword>
<evidence type="ECO:0000313" key="3">
    <source>
        <dbReference type="EMBL" id="GAA1223299.1"/>
    </source>
</evidence>
<organism evidence="3 4">
    <name type="scientific">Rhodoglobus aureus</name>
    <dbReference type="NCBI Taxonomy" id="191497"/>
    <lineage>
        <taxon>Bacteria</taxon>
        <taxon>Bacillati</taxon>
        <taxon>Actinomycetota</taxon>
        <taxon>Actinomycetes</taxon>
        <taxon>Micrococcales</taxon>
        <taxon>Microbacteriaceae</taxon>
        <taxon>Rhodoglobus</taxon>
    </lineage>
</organism>